<accession>A0ABQ2KA23</accession>
<feature type="domain" description="T6SS immunity protein Tdi1 C-terminal" evidence="2">
    <location>
        <begin position="116"/>
        <end position="170"/>
    </location>
</feature>
<evidence type="ECO:0000313" key="3">
    <source>
        <dbReference type="EMBL" id="GGN77332.1"/>
    </source>
</evidence>
<dbReference type="Pfam" id="PF08887">
    <property type="entry name" value="GAD-like"/>
    <property type="match status" value="1"/>
</dbReference>
<sequence length="185" mass="20323">MIPITDFVLHAPVPQTTIDAYRDRVHPEVVDLWETYGFGTFGYGFFRVIDPVAYERGIGDVLGKVIGQRISIPFLVTGLADVVTWEPGIGVGAIYRNGSASGVGTDLDTLLGMLALDGEDYLAEEFDWDMFPEAVAAHNPLAFDESFTYVPLLSLGGPKHVDNLKPRKTIEAIRTMVELQGVIEH</sequence>
<evidence type="ECO:0008006" key="5">
    <source>
        <dbReference type="Google" id="ProtNLM"/>
    </source>
</evidence>
<keyword evidence="4" id="KW-1185">Reference proteome</keyword>
<gene>
    <name evidence="3" type="ORF">GCM10010968_01750</name>
</gene>
<evidence type="ECO:0000313" key="4">
    <source>
        <dbReference type="Proteomes" id="UP000626982"/>
    </source>
</evidence>
<organism evidence="3 4">
    <name type="scientific">Agrococcus terreus</name>
    <dbReference type="NCBI Taxonomy" id="574649"/>
    <lineage>
        <taxon>Bacteria</taxon>
        <taxon>Bacillati</taxon>
        <taxon>Actinomycetota</taxon>
        <taxon>Actinomycetes</taxon>
        <taxon>Micrococcales</taxon>
        <taxon>Microbacteriaceae</taxon>
        <taxon>Agrococcus</taxon>
    </lineage>
</organism>
<name>A0ABQ2KA23_9MICO</name>
<reference evidence="4" key="1">
    <citation type="journal article" date="2019" name="Int. J. Syst. Evol. Microbiol.">
        <title>The Global Catalogue of Microorganisms (GCM) 10K type strain sequencing project: providing services to taxonomists for standard genome sequencing and annotation.</title>
        <authorList>
            <consortium name="The Broad Institute Genomics Platform"/>
            <consortium name="The Broad Institute Genome Sequencing Center for Infectious Disease"/>
            <person name="Wu L."/>
            <person name="Ma J."/>
        </authorList>
    </citation>
    <scope>NUCLEOTIDE SEQUENCE [LARGE SCALE GENOMIC DNA]</scope>
    <source>
        <strain evidence="4">CGMCC 1.6960</strain>
    </source>
</reference>
<dbReference type="Proteomes" id="UP000626982">
    <property type="component" value="Unassembled WGS sequence"/>
</dbReference>
<proteinExistence type="predicted"/>
<evidence type="ECO:0000259" key="2">
    <source>
        <dbReference type="Pfam" id="PF08906"/>
    </source>
</evidence>
<dbReference type="EMBL" id="BMLM01000001">
    <property type="protein sequence ID" value="GGN77332.1"/>
    <property type="molecule type" value="Genomic_DNA"/>
</dbReference>
<dbReference type="InterPro" id="IPR014983">
    <property type="entry name" value="GAD-rel"/>
</dbReference>
<dbReference type="RefSeq" id="WP_188715033.1">
    <property type="nucleotide sequence ID" value="NZ_BAABBD010000001.1"/>
</dbReference>
<comment type="caution">
    <text evidence="3">The sequence shown here is derived from an EMBL/GenBank/DDBJ whole genome shotgun (WGS) entry which is preliminary data.</text>
</comment>
<dbReference type="Pfam" id="PF08906">
    <property type="entry name" value="T6SS_Tdi1_C"/>
    <property type="match status" value="1"/>
</dbReference>
<protein>
    <recommendedName>
        <fullName evidence="5">GAD-related domain-containing protein</fullName>
    </recommendedName>
</protein>
<dbReference type="InterPro" id="IPR015002">
    <property type="entry name" value="T6SS_Tdi1_C"/>
</dbReference>
<evidence type="ECO:0000259" key="1">
    <source>
        <dbReference type="Pfam" id="PF08887"/>
    </source>
</evidence>
<feature type="domain" description="GAD-related" evidence="1">
    <location>
        <begin position="11"/>
        <end position="87"/>
    </location>
</feature>